<reference evidence="17 18" key="1">
    <citation type="journal article" date="2011" name="PLoS Pathog.">
        <title>Endophytic Life Strategies Decoded by Genome and Transcriptome Analyses of the Mutualistic Root Symbiont Piriformospora indica.</title>
        <authorList>
            <person name="Zuccaro A."/>
            <person name="Lahrmann U."/>
            <person name="Guldener U."/>
            <person name="Langen G."/>
            <person name="Pfiffi S."/>
            <person name="Biedenkopf D."/>
            <person name="Wong P."/>
            <person name="Samans B."/>
            <person name="Grimm C."/>
            <person name="Basiewicz M."/>
            <person name="Murat C."/>
            <person name="Martin F."/>
            <person name="Kogel K.H."/>
        </authorList>
    </citation>
    <scope>NUCLEOTIDE SEQUENCE [LARGE SCALE GENOMIC DNA]</scope>
    <source>
        <strain evidence="17 18">DSM 11827</strain>
    </source>
</reference>
<dbReference type="Gene3D" id="3.30.40.10">
    <property type="entry name" value="Zinc/RING finger domain, C3HC4 (zinc finger)"/>
    <property type="match status" value="1"/>
</dbReference>
<comment type="similarity">
    <text evidence="3 15">Belongs to the WD repeat PRP19 family.</text>
</comment>
<keyword evidence="9 15" id="KW-0227">DNA damage</keyword>
<evidence type="ECO:0000256" key="7">
    <source>
        <dbReference type="ARBA" id="ARBA00022728"/>
    </source>
</evidence>
<dbReference type="SMART" id="SM00504">
    <property type="entry name" value="Ubox"/>
    <property type="match status" value="1"/>
</dbReference>
<keyword evidence="4 14" id="KW-0853">WD repeat</keyword>
<dbReference type="PROSITE" id="PS50294">
    <property type="entry name" value="WD_REPEATS_REGION"/>
    <property type="match status" value="1"/>
</dbReference>
<dbReference type="InterPro" id="IPR001680">
    <property type="entry name" value="WD40_rpt"/>
</dbReference>
<evidence type="ECO:0000256" key="5">
    <source>
        <dbReference type="ARBA" id="ARBA00022664"/>
    </source>
</evidence>
<dbReference type="FunFam" id="3.30.40.10:FF:000027">
    <property type="entry name" value="Pre-mRNA-processing factor 19, putative"/>
    <property type="match status" value="1"/>
</dbReference>
<dbReference type="InterPro" id="IPR003613">
    <property type="entry name" value="Ubox_domain"/>
</dbReference>
<dbReference type="InterPro" id="IPR013083">
    <property type="entry name" value="Znf_RING/FYVE/PHD"/>
</dbReference>
<dbReference type="GO" id="GO:0000398">
    <property type="term" value="P:mRNA splicing, via spliceosome"/>
    <property type="evidence" value="ECO:0007669"/>
    <property type="project" value="InterPro"/>
</dbReference>
<dbReference type="UniPathway" id="UPA00143"/>
<name>G4TA17_SERID</name>
<dbReference type="Proteomes" id="UP000007148">
    <property type="component" value="Unassembled WGS sequence"/>
</dbReference>
<comment type="caution">
    <text evidence="17">The sequence shown here is derived from an EMBL/GenBank/DDBJ whole genome shotgun (WGS) entry which is preliminary data.</text>
</comment>
<dbReference type="GO" id="GO:0005737">
    <property type="term" value="C:cytoplasm"/>
    <property type="evidence" value="ECO:0007669"/>
    <property type="project" value="TreeGrafter"/>
</dbReference>
<dbReference type="SMART" id="SM00320">
    <property type="entry name" value="WD40"/>
    <property type="match status" value="6"/>
</dbReference>
<dbReference type="InParanoid" id="G4TA17"/>
<keyword evidence="12 15" id="KW-0234">DNA repair</keyword>
<dbReference type="EMBL" id="CAFZ01000027">
    <property type="protein sequence ID" value="CCA68163.1"/>
    <property type="molecule type" value="Genomic_DNA"/>
</dbReference>
<dbReference type="Pfam" id="PF08606">
    <property type="entry name" value="Prp19"/>
    <property type="match status" value="1"/>
</dbReference>
<evidence type="ECO:0000256" key="13">
    <source>
        <dbReference type="ARBA" id="ARBA00023242"/>
    </source>
</evidence>
<accession>G4TA17</accession>
<evidence type="ECO:0000313" key="18">
    <source>
        <dbReference type="Proteomes" id="UP000007148"/>
    </source>
</evidence>
<dbReference type="PANTHER" id="PTHR43995">
    <property type="entry name" value="PRE-MRNA-PROCESSING FACTOR 19"/>
    <property type="match status" value="1"/>
</dbReference>
<evidence type="ECO:0000256" key="1">
    <source>
        <dbReference type="ARBA" id="ARBA00004123"/>
    </source>
</evidence>
<evidence type="ECO:0000313" key="17">
    <source>
        <dbReference type="EMBL" id="CCA68163.1"/>
    </source>
</evidence>
<evidence type="ECO:0000259" key="16">
    <source>
        <dbReference type="PROSITE" id="PS51698"/>
    </source>
</evidence>
<dbReference type="Gene3D" id="2.130.10.10">
    <property type="entry name" value="YVTN repeat-like/Quinoprotein amine dehydrogenase"/>
    <property type="match status" value="1"/>
</dbReference>
<dbReference type="InterPro" id="IPR013915">
    <property type="entry name" value="Prp19_cc"/>
</dbReference>
<dbReference type="InterPro" id="IPR024977">
    <property type="entry name" value="Apc4-like_WD40_dom"/>
</dbReference>
<proteinExistence type="inferred from homology"/>
<keyword evidence="11 15" id="KW-0508">mRNA splicing</keyword>
<keyword evidence="6 15" id="KW-0808">Transferase</keyword>
<dbReference type="GO" id="GO:0071006">
    <property type="term" value="C:U2-type catalytic step 1 spliceosome"/>
    <property type="evidence" value="ECO:0007669"/>
    <property type="project" value="TreeGrafter"/>
</dbReference>
<evidence type="ECO:0000256" key="6">
    <source>
        <dbReference type="ARBA" id="ARBA00022679"/>
    </source>
</evidence>
<evidence type="ECO:0000256" key="9">
    <source>
        <dbReference type="ARBA" id="ARBA00022763"/>
    </source>
</evidence>
<evidence type="ECO:0000256" key="2">
    <source>
        <dbReference type="ARBA" id="ARBA00004906"/>
    </source>
</evidence>
<dbReference type="InterPro" id="IPR038959">
    <property type="entry name" value="Prp19"/>
</dbReference>
<dbReference type="STRING" id="1109443.G4TA17"/>
<dbReference type="OrthoDB" id="687049at2759"/>
<keyword evidence="13 15" id="KW-0539">Nucleus</keyword>
<dbReference type="InterPro" id="IPR015943">
    <property type="entry name" value="WD40/YVTN_repeat-like_dom_sf"/>
</dbReference>
<dbReference type="InterPro" id="IPR036322">
    <property type="entry name" value="WD40_repeat_dom_sf"/>
</dbReference>
<evidence type="ECO:0000256" key="14">
    <source>
        <dbReference type="PROSITE-ProRule" id="PRU00221"/>
    </source>
</evidence>
<dbReference type="GO" id="GO:0070534">
    <property type="term" value="P:protein K63-linked ubiquitination"/>
    <property type="evidence" value="ECO:0007669"/>
    <property type="project" value="UniProtKB-UniRule"/>
</dbReference>
<keyword evidence="7 15" id="KW-0747">Spliceosome</keyword>
<comment type="subcellular location">
    <subcellularLocation>
        <location evidence="1 15">Nucleus</location>
    </subcellularLocation>
</comment>
<dbReference type="PROSITE" id="PS51698">
    <property type="entry name" value="U_BOX"/>
    <property type="match status" value="1"/>
</dbReference>
<dbReference type="Pfam" id="PF04564">
    <property type="entry name" value="U-box"/>
    <property type="match status" value="1"/>
</dbReference>
<evidence type="ECO:0000256" key="12">
    <source>
        <dbReference type="ARBA" id="ARBA00023204"/>
    </source>
</evidence>
<keyword evidence="5 15" id="KW-0507">mRNA processing</keyword>
<dbReference type="GO" id="GO:0006281">
    <property type="term" value="P:DNA repair"/>
    <property type="evidence" value="ECO:0007669"/>
    <property type="project" value="UniProtKB-KW"/>
</dbReference>
<dbReference type="PANTHER" id="PTHR43995:SF1">
    <property type="entry name" value="PRE-MRNA-PROCESSING FACTOR 19"/>
    <property type="match status" value="1"/>
</dbReference>
<dbReference type="Pfam" id="PF12894">
    <property type="entry name" value="ANAPC4_WD40"/>
    <property type="match status" value="1"/>
</dbReference>
<feature type="repeat" description="WD" evidence="14">
    <location>
        <begin position="246"/>
        <end position="290"/>
    </location>
</feature>
<comment type="function">
    <text evidence="15">Ubiquitin-protein ligase which is mainly involved pre-mRNA splicing and DNA repair. Required for pre-mRNA splicing as component of the spliceosome.</text>
</comment>
<dbReference type="GO" id="GO:0000974">
    <property type="term" value="C:Prp19 complex"/>
    <property type="evidence" value="ECO:0007669"/>
    <property type="project" value="UniProtKB-UniRule"/>
</dbReference>
<keyword evidence="18" id="KW-1185">Reference proteome</keyword>
<comment type="subunit">
    <text evidence="15">Homotetramer.</text>
</comment>
<dbReference type="EC" id="2.3.2.27" evidence="15"/>
<dbReference type="SUPFAM" id="SSF57850">
    <property type="entry name" value="RING/U-box"/>
    <property type="match status" value="1"/>
</dbReference>
<evidence type="ECO:0000256" key="15">
    <source>
        <dbReference type="RuleBase" id="RU367101"/>
    </source>
</evidence>
<evidence type="ECO:0000256" key="11">
    <source>
        <dbReference type="ARBA" id="ARBA00023187"/>
    </source>
</evidence>
<evidence type="ECO:0000256" key="3">
    <source>
        <dbReference type="ARBA" id="ARBA00006388"/>
    </source>
</evidence>
<dbReference type="CDD" id="cd16656">
    <property type="entry name" value="RING-Ubox_PRP19"/>
    <property type="match status" value="1"/>
</dbReference>
<dbReference type="FunCoup" id="G4TA17">
    <property type="interactions" value="621"/>
</dbReference>
<dbReference type="Pfam" id="PF00400">
    <property type="entry name" value="WD40"/>
    <property type="match status" value="1"/>
</dbReference>
<organism evidence="17 18">
    <name type="scientific">Serendipita indica (strain DSM 11827)</name>
    <name type="common">Root endophyte fungus</name>
    <name type="synonym">Piriformospora indica</name>
    <dbReference type="NCBI Taxonomy" id="1109443"/>
    <lineage>
        <taxon>Eukaryota</taxon>
        <taxon>Fungi</taxon>
        <taxon>Dikarya</taxon>
        <taxon>Basidiomycota</taxon>
        <taxon>Agaricomycotina</taxon>
        <taxon>Agaricomycetes</taxon>
        <taxon>Sebacinales</taxon>
        <taxon>Serendipitaceae</taxon>
        <taxon>Serendipita</taxon>
    </lineage>
</organism>
<evidence type="ECO:0000256" key="10">
    <source>
        <dbReference type="ARBA" id="ARBA00022786"/>
    </source>
</evidence>
<keyword evidence="8" id="KW-0677">Repeat</keyword>
<dbReference type="InterPro" id="IPR055340">
    <property type="entry name" value="RING-Ubox_PRP19"/>
</dbReference>
<evidence type="ECO:0000256" key="4">
    <source>
        <dbReference type="ARBA" id="ARBA00022574"/>
    </source>
</evidence>
<protein>
    <recommendedName>
        <fullName evidence="15">Pre-mRNA-processing factor 19</fullName>
        <ecNumber evidence="15">2.3.2.27</ecNumber>
    </recommendedName>
</protein>
<dbReference type="PROSITE" id="PS50082">
    <property type="entry name" value="WD_REPEATS_2"/>
    <property type="match status" value="1"/>
</dbReference>
<keyword evidence="10 15" id="KW-0833">Ubl conjugation pathway</keyword>
<dbReference type="HOGENOM" id="CLU_023894_0_1_1"/>
<feature type="domain" description="U-box" evidence="16">
    <location>
        <begin position="1"/>
        <end position="73"/>
    </location>
</feature>
<comment type="pathway">
    <text evidence="2 15">Protein modification; protein ubiquitination.</text>
</comment>
<gene>
    <name evidence="17" type="ORF">PIIN_02029</name>
</gene>
<dbReference type="SUPFAM" id="SSF50978">
    <property type="entry name" value="WD40 repeat-like"/>
    <property type="match status" value="1"/>
</dbReference>
<evidence type="ECO:0000256" key="8">
    <source>
        <dbReference type="ARBA" id="ARBA00022737"/>
    </source>
</evidence>
<dbReference type="AlphaFoldDB" id="G4TA17"/>
<comment type="catalytic activity">
    <reaction evidence="15">
        <text>S-ubiquitinyl-[E2 ubiquitin-conjugating enzyme]-L-cysteine + [acceptor protein]-L-lysine = [E2 ubiquitin-conjugating enzyme]-L-cysteine + N(6)-ubiquitinyl-[acceptor protein]-L-lysine.</text>
        <dbReference type="EC" id="2.3.2.27"/>
    </reaction>
</comment>
<dbReference type="OMA" id="SLDQHWA"/>
<dbReference type="GO" id="GO:0061630">
    <property type="term" value="F:ubiquitin protein ligase activity"/>
    <property type="evidence" value="ECO:0007669"/>
    <property type="project" value="UniProtKB-UniRule"/>
</dbReference>
<sequence length="497" mass="53306">MFFCAISGVVPTDPVVARPSGHVYERRLIEKYIAENGTDPITGGKLETDDIIAIKANPSSAPPRPPNFTSVPAILNALQNEWDALVLETFTLRQQYNATRQELSHALYQQDAATRVVARLLKERDSAREALATVQSSMGIAPTDDVEMAADSASVVPEDTVAIINDTLNTLSSTRMKRKMVAEYATVENVRAFEPKQSIPSLHASSPAGINSIVLSQTTPDVFATAGNDKTVQIYDASSQKVLHTLKGHTKKVNHVAWREADGETSLILSASADKTARVWGYDDGASTYAPKQTFKTHKGDVVGLGVHPSNKLVALASADKTFSLHDLTTFQTVYQSEQFDVPFHSLAFHPDGHFIGIGTSNGAVIIVDLRTGAPAATLASEAGEFTVDTVAFSENGWQMAAPGSPEADVVALWDLRKQKARATLDVGGGFKIRSLAFDYSAAWLGVGGAGGLKLFTPGKVREEIWSTDGEVVDLAFGPLGKSVWAVGGREVRIWGA</sequence>
<dbReference type="CDD" id="cd00200">
    <property type="entry name" value="WD40"/>
    <property type="match status" value="1"/>
</dbReference>
<dbReference type="eggNOG" id="KOG0289">
    <property type="taxonomic scope" value="Eukaryota"/>
</dbReference>